<dbReference type="PANTHER" id="PTHR42901">
    <property type="entry name" value="ALCOHOL DEHYDROGENASE"/>
    <property type="match status" value="1"/>
</dbReference>
<reference evidence="3" key="1">
    <citation type="submission" date="2019-06" db="EMBL/GenBank/DDBJ databases">
        <authorList>
            <person name="Zheng W."/>
        </authorList>
    </citation>
    <scope>NUCLEOTIDE SEQUENCE</scope>
    <source>
        <strain evidence="3">QDHG01</strain>
    </source>
</reference>
<dbReference type="SUPFAM" id="SSF51735">
    <property type="entry name" value="NAD(P)-binding Rossmann-fold domains"/>
    <property type="match status" value="1"/>
</dbReference>
<dbReference type="Gene3D" id="3.40.50.720">
    <property type="entry name" value="NAD(P)-binding Rossmann-like Domain"/>
    <property type="match status" value="1"/>
</dbReference>
<dbReference type="GO" id="GO:0016491">
    <property type="term" value="F:oxidoreductase activity"/>
    <property type="evidence" value="ECO:0007669"/>
    <property type="project" value="UniProtKB-KW"/>
</dbReference>
<keyword evidence="4" id="KW-1185">Reference proteome</keyword>
<name>A0A8J8NM55_HALGN</name>
<dbReference type="Proteomes" id="UP000785679">
    <property type="component" value="Unassembled WGS sequence"/>
</dbReference>
<dbReference type="OrthoDB" id="418498at2759"/>
<dbReference type="EMBL" id="RRYP01012498">
    <property type="protein sequence ID" value="TNV77070.1"/>
    <property type="molecule type" value="Genomic_DNA"/>
</dbReference>
<dbReference type="PANTHER" id="PTHR42901:SF1">
    <property type="entry name" value="ALCOHOL DEHYDROGENASE"/>
    <property type="match status" value="1"/>
</dbReference>
<organism evidence="3 4">
    <name type="scientific">Halteria grandinella</name>
    <dbReference type="NCBI Taxonomy" id="5974"/>
    <lineage>
        <taxon>Eukaryota</taxon>
        <taxon>Sar</taxon>
        <taxon>Alveolata</taxon>
        <taxon>Ciliophora</taxon>
        <taxon>Intramacronucleata</taxon>
        <taxon>Spirotrichea</taxon>
        <taxon>Stichotrichia</taxon>
        <taxon>Sporadotrichida</taxon>
        <taxon>Halteriidae</taxon>
        <taxon>Halteria</taxon>
    </lineage>
</organism>
<evidence type="ECO:0000313" key="4">
    <source>
        <dbReference type="Proteomes" id="UP000785679"/>
    </source>
</evidence>
<dbReference type="InterPro" id="IPR036291">
    <property type="entry name" value="NAD(P)-bd_dom_sf"/>
</dbReference>
<protein>
    <submittedName>
        <fullName evidence="3">Uncharacterized protein</fullName>
    </submittedName>
</protein>
<keyword evidence="2" id="KW-0560">Oxidoreductase</keyword>
<gene>
    <name evidence="3" type="ORF">FGO68_gene16932</name>
</gene>
<evidence type="ECO:0000256" key="1">
    <source>
        <dbReference type="ARBA" id="ARBA00006484"/>
    </source>
</evidence>
<evidence type="ECO:0000256" key="2">
    <source>
        <dbReference type="ARBA" id="ARBA00023002"/>
    </source>
</evidence>
<accession>A0A8J8NM55</accession>
<evidence type="ECO:0000313" key="3">
    <source>
        <dbReference type="EMBL" id="TNV77070.1"/>
    </source>
</evidence>
<dbReference type="AlphaFoldDB" id="A0A8J8NM55"/>
<dbReference type="InterPro" id="IPR002347">
    <property type="entry name" value="SDR_fam"/>
</dbReference>
<dbReference type="Pfam" id="PF00106">
    <property type="entry name" value="adh_short"/>
    <property type="match status" value="1"/>
</dbReference>
<proteinExistence type="inferred from homology"/>
<comment type="caution">
    <text evidence="3">The sequence shown here is derived from an EMBL/GenBank/DDBJ whole genome shotgun (WGS) entry which is preliminary data.</text>
</comment>
<comment type="similarity">
    <text evidence="1">Belongs to the short-chain dehydrogenases/reductases (SDR) family.</text>
</comment>
<sequence>MAIKFIRNTFYASVYGTGAYKLTLLFGVPLYHLYHQLSTDTQESPIFTHTQGTYVAVSGCTDGIGKALTLEFARRGYGAYLLARNFEKLDNLQNELKQLTPANLSPPSPLTPKWLKIDFSKASLEEYREIFATPLQFEGSERQSYQHGEVSIMVNNVGTGMTNRPVFECEPQEIETLIKTNIYSYVMCTKHFISEVKKYREGKQSYIIYISSIVADLRNPFSTAFYQASKLSNKVFAHTTYYPRSLSIDYLIIKPGWVSTNLTKNRAISLSTASQQEETQAIFKSISFTRDTYAQWKHLALILATNAIPQPVYEGLFGYLKEQARVKREATQGKQ</sequence>